<evidence type="ECO:0000256" key="2">
    <source>
        <dbReference type="ARBA" id="ARBA00022801"/>
    </source>
</evidence>
<dbReference type="Proteomes" id="UP000006906">
    <property type="component" value="Chromosome 2"/>
</dbReference>
<dbReference type="InterPro" id="IPR050309">
    <property type="entry name" value="Type-B_Carboxylest/Lipase"/>
</dbReference>
<dbReference type="PRINTS" id="PR00878">
    <property type="entry name" value="CHOLNESTRASE"/>
</dbReference>
<dbReference type="InterPro" id="IPR002018">
    <property type="entry name" value="CarbesteraseB"/>
</dbReference>
<dbReference type="EC" id="3.1.1.-" evidence="4"/>
<evidence type="ECO:0000259" key="6">
    <source>
        <dbReference type="Pfam" id="PF00135"/>
    </source>
</evidence>
<dbReference type="Gramene" id="PNW87030">
    <property type="protein sequence ID" value="PNW87030"/>
    <property type="gene ID" value="CHLRE_02g105900v5"/>
</dbReference>
<sequence>MGRFSLAAAAAGLLLGLASALDTSVTVSLGKITGAHCASGESVLSFKGIPFAEAPTGTRRWAAPVAYGKISKFPTAGLDATNYGYMCPQGAGEYESEDCLSLNVWAPANATATSKLPVRFYIHGGGFQQGSGSDDSYDGCRGASDGNVVMVTINYRLGILGFMALPELKDSAANGTVGNWGLLDQQLALKWVKDNIAAFGGDPNKMAVYGESAGAYSLLLHMVATGSKGLFSSAVSFSGSADAMAVDLLPDAYKKGQVVAAALNCSTASIATARGYQDVADCLRNSATPASIGAIMATYLTTTIQYLVPVVDGVVFTKHPVLLMREGKSATVPITLVTNAREGILEISGEVQKNVSLDTSADFISIMRRFVSVPKSFAAKVATQYDKAKYGDSLYFSAIFALTDVGYHCPALRTASAMAAQGLTVRLMQLQMARPTNGCPLQLGAGYPAYLYELWDAFHSYDIPFTFMIPYTAADVCNFTSAERDLSSFMSGMVSAVAATGAPVPARSASLTAPQLLNLTWPAWTPLQSQLILDMDVNAPKLIDTADWKSTCQIWDDILSSNIALGTQDPDALPPPAARSPPPPPGSSAAVVVASAWALWLPAALTALALLF</sequence>
<dbReference type="InParanoid" id="A0A2K3E2K6"/>
<evidence type="ECO:0000256" key="1">
    <source>
        <dbReference type="ARBA" id="ARBA00005964"/>
    </source>
</evidence>
<keyword evidence="5" id="KW-0812">Transmembrane</keyword>
<name>A0A2K3E2K6_CHLRE</name>
<evidence type="ECO:0000256" key="5">
    <source>
        <dbReference type="SAM" id="Phobius"/>
    </source>
</evidence>
<dbReference type="ESTHER" id="chlre-a0a2k3e2k6">
    <property type="family name" value="Carb_B_Root"/>
</dbReference>
<feature type="active site" description="Charge relay system" evidence="3">
    <location>
        <position position="459"/>
    </location>
</feature>
<protein>
    <recommendedName>
        <fullName evidence="4">Carboxylic ester hydrolase</fullName>
        <ecNumber evidence="4">3.1.1.-</ecNumber>
    </recommendedName>
</protein>
<dbReference type="OrthoDB" id="2012139at2759"/>
<feature type="active site" description="Charge relay system" evidence="3">
    <location>
        <position position="342"/>
    </location>
</feature>
<dbReference type="PaxDb" id="3055-EDP07671"/>
<dbReference type="PANTHER" id="PTHR11559">
    <property type="entry name" value="CARBOXYLESTERASE"/>
    <property type="match status" value="1"/>
</dbReference>
<comment type="similarity">
    <text evidence="1 4">Belongs to the type-B carboxylesterase/lipase family.</text>
</comment>
<proteinExistence type="inferred from homology"/>
<dbReference type="SUPFAM" id="SSF53474">
    <property type="entry name" value="alpha/beta-Hydrolases"/>
    <property type="match status" value="1"/>
</dbReference>
<dbReference type="RefSeq" id="XP_001699975.2">
    <property type="nucleotide sequence ID" value="XM_001699923.2"/>
</dbReference>
<evidence type="ECO:0000256" key="3">
    <source>
        <dbReference type="PIRSR" id="PIRSR600997-1"/>
    </source>
</evidence>
<feature type="chain" id="PRO_5014206312" description="Carboxylic ester hydrolase" evidence="4">
    <location>
        <begin position="21"/>
        <end position="612"/>
    </location>
</feature>
<evidence type="ECO:0000256" key="4">
    <source>
        <dbReference type="RuleBase" id="RU361235"/>
    </source>
</evidence>
<gene>
    <name evidence="7" type="ORF">CHLRE_02g105900v5</name>
</gene>
<dbReference type="KEGG" id="cre:CHLRE_02g105900v5"/>
<dbReference type="PROSITE" id="PS00122">
    <property type="entry name" value="CARBOXYLESTERASE_B_1"/>
    <property type="match status" value="1"/>
</dbReference>
<dbReference type="GO" id="GO:0004104">
    <property type="term" value="F:cholinesterase activity"/>
    <property type="evidence" value="ECO:0007669"/>
    <property type="project" value="InterPro"/>
</dbReference>
<dbReference type="Gene3D" id="3.40.50.1820">
    <property type="entry name" value="alpha/beta hydrolase"/>
    <property type="match status" value="1"/>
</dbReference>
<dbReference type="InterPro" id="IPR019826">
    <property type="entry name" value="Carboxylesterase_B_AS"/>
</dbReference>
<keyword evidence="5" id="KW-0472">Membrane</keyword>
<dbReference type="EMBL" id="CM008963">
    <property type="protein sequence ID" value="PNW87030.1"/>
    <property type="molecule type" value="Genomic_DNA"/>
</dbReference>
<dbReference type="AlphaFoldDB" id="A0A2K3E2K6"/>
<feature type="signal peptide" evidence="4">
    <location>
        <begin position="1"/>
        <end position="20"/>
    </location>
</feature>
<accession>A0A2K3E2K6</accession>
<dbReference type="STRING" id="3055.A0A2K3E2K6"/>
<keyword evidence="5" id="KW-1133">Transmembrane helix</keyword>
<dbReference type="Pfam" id="PF00135">
    <property type="entry name" value="COesterase"/>
    <property type="match status" value="1"/>
</dbReference>
<dbReference type="InterPro" id="IPR029058">
    <property type="entry name" value="AB_hydrolase_fold"/>
</dbReference>
<feature type="transmembrane region" description="Helical" evidence="5">
    <location>
        <begin position="589"/>
        <end position="611"/>
    </location>
</feature>
<evidence type="ECO:0000313" key="8">
    <source>
        <dbReference type="Proteomes" id="UP000006906"/>
    </source>
</evidence>
<dbReference type="GeneID" id="5725304"/>
<keyword evidence="8" id="KW-1185">Reference proteome</keyword>
<reference evidence="7 8" key="1">
    <citation type="journal article" date="2007" name="Science">
        <title>The Chlamydomonas genome reveals the evolution of key animal and plant functions.</title>
        <authorList>
            <person name="Merchant S.S."/>
            <person name="Prochnik S.E."/>
            <person name="Vallon O."/>
            <person name="Harris E.H."/>
            <person name="Karpowicz S.J."/>
            <person name="Witman G.B."/>
            <person name="Terry A."/>
            <person name="Salamov A."/>
            <person name="Fritz-Laylin L.K."/>
            <person name="Marechal-Drouard L."/>
            <person name="Marshall W.F."/>
            <person name="Qu L.H."/>
            <person name="Nelson D.R."/>
            <person name="Sanderfoot A.A."/>
            <person name="Spalding M.H."/>
            <person name="Kapitonov V.V."/>
            <person name="Ren Q."/>
            <person name="Ferris P."/>
            <person name="Lindquist E."/>
            <person name="Shapiro H."/>
            <person name="Lucas S.M."/>
            <person name="Grimwood J."/>
            <person name="Schmutz J."/>
            <person name="Cardol P."/>
            <person name="Cerutti H."/>
            <person name="Chanfreau G."/>
            <person name="Chen C.L."/>
            <person name="Cognat V."/>
            <person name="Croft M.T."/>
            <person name="Dent R."/>
            <person name="Dutcher S."/>
            <person name="Fernandez E."/>
            <person name="Fukuzawa H."/>
            <person name="Gonzalez-Ballester D."/>
            <person name="Gonzalez-Halphen D."/>
            <person name="Hallmann A."/>
            <person name="Hanikenne M."/>
            <person name="Hippler M."/>
            <person name="Inwood W."/>
            <person name="Jabbari K."/>
            <person name="Kalanon M."/>
            <person name="Kuras R."/>
            <person name="Lefebvre P.A."/>
            <person name="Lemaire S.D."/>
            <person name="Lobanov A.V."/>
            <person name="Lohr M."/>
            <person name="Manuell A."/>
            <person name="Meier I."/>
            <person name="Mets L."/>
            <person name="Mittag M."/>
            <person name="Mittelmeier T."/>
            <person name="Moroney J.V."/>
            <person name="Moseley J."/>
            <person name="Napoli C."/>
            <person name="Nedelcu A.M."/>
            <person name="Niyogi K."/>
            <person name="Novoselov S.V."/>
            <person name="Paulsen I.T."/>
            <person name="Pazour G."/>
            <person name="Purton S."/>
            <person name="Ral J.P."/>
            <person name="Riano-Pachon D.M."/>
            <person name="Riekhof W."/>
            <person name="Rymarquis L."/>
            <person name="Schroda M."/>
            <person name="Stern D."/>
            <person name="Umen J."/>
            <person name="Willows R."/>
            <person name="Wilson N."/>
            <person name="Zimmer S.L."/>
            <person name="Allmer J."/>
            <person name="Balk J."/>
            <person name="Bisova K."/>
            <person name="Chen C.J."/>
            <person name="Elias M."/>
            <person name="Gendler K."/>
            <person name="Hauser C."/>
            <person name="Lamb M.R."/>
            <person name="Ledford H."/>
            <person name="Long J.C."/>
            <person name="Minagawa J."/>
            <person name="Page M.D."/>
            <person name="Pan J."/>
            <person name="Pootakham W."/>
            <person name="Roje S."/>
            <person name="Rose A."/>
            <person name="Stahlberg E."/>
            <person name="Terauchi A.M."/>
            <person name="Yang P."/>
            <person name="Ball S."/>
            <person name="Bowler C."/>
            <person name="Dieckmann C.L."/>
            <person name="Gladyshev V.N."/>
            <person name="Green P."/>
            <person name="Jorgensen R."/>
            <person name="Mayfield S."/>
            <person name="Mueller-Roeber B."/>
            <person name="Rajamani S."/>
            <person name="Sayre R.T."/>
            <person name="Brokstein P."/>
            <person name="Dubchak I."/>
            <person name="Goodstein D."/>
            <person name="Hornick L."/>
            <person name="Huang Y.W."/>
            <person name="Jhaveri J."/>
            <person name="Luo Y."/>
            <person name="Martinez D."/>
            <person name="Ngau W.C."/>
            <person name="Otillar B."/>
            <person name="Poliakov A."/>
            <person name="Porter A."/>
            <person name="Szajkowski L."/>
            <person name="Werner G."/>
            <person name="Zhou K."/>
            <person name="Grigoriev I.V."/>
            <person name="Rokhsar D.S."/>
            <person name="Grossman A.R."/>
        </authorList>
    </citation>
    <scope>NUCLEOTIDE SEQUENCE [LARGE SCALE GENOMIC DNA]</scope>
    <source>
        <strain evidence="8">CC-503</strain>
    </source>
</reference>
<dbReference type="InterPro" id="IPR000997">
    <property type="entry name" value="Cholinesterase"/>
</dbReference>
<feature type="domain" description="Carboxylesterase type B" evidence="6">
    <location>
        <begin position="23"/>
        <end position="532"/>
    </location>
</feature>
<dbReference type="SMR" id="A0A2K3E2K6"/>
<keyword evidence="2 4" id="KW-0378">Hydrolase</keyword>
<evidence type="ECO:0000313" key="7">
    <source>
        <dbReference type="EMBL" id="PNW87030.1"/>
    </source>
</evidence>
<feature type="active site" description="Acyl-ester intermediate" evidence="3">
    <location>
        <position position="212"/>
    </location>
</feature>
<organism evidence="7 8">
    <name type="scientific">Chlamydomonas reinhardtii</name>
    <name type="common">Chlamydomonas smithii</name>
    <dbReference type="NCBI Taxonomy" id="3055"/>
    <lineage>
        <taxon>Eukaryota</taxon>
        <taxon>Viridiplantae</taxon>
        <taxon>Chlorophyta</taxon>
        <taxon>core chlorophytes</taxon>
        <taxon>Chlorophyceae</taxon>
        <taxon>CS clade</taxon>
        <taxon>Chlamydomonadales</taxon>
        <taxon>Chlamydomonadaceae</taxon>
        <taxon>Chlamydomonas</taxon>
    </lineage>
</organism>
<keyword evidence="4" id="KW-0732">Signal</keyword>